<dbReference type="Pfam" id="PF11911">
    <property type="entry name" value="DUF3429"/>
    <property type="match status" value="1"/>
</dbReference>
<dbReference type="GO" id="GO:0016020">
    <property type="term" value="C:membrane"/>
    <property type="evidence" value="ECO:0007669"/>
    <property type="project" value="UniProtKB-SubCell"/>
</dbReference>
<dbReference type="PANTHER" id="PTHR46300">
    <property type="entry name" value="P450, PUTATIVE (EUROFUNG)-RELATED-RELATED"/>
    <property type="match status" value="1"/>
</dbReference>
<reference evidence="17 18" key="1">
    <citation type="journal article" date="2020" name="ISME J.">
        <title>Uncovering the hidden diversity of litter-decomposition mechanisms in mushroom-forming fungi.</title>
        <authorList>
            <person name="Floudas D."/>
            <person name="Bentzer J."/>
            <person name="Ahren D."/>
            <person name="Johansson T."/>
            <person name="Persson P."/>
            <person name="Tunlid A."/>
        </authorList>
    </citation>
    <scope>NUCLEOTIDE SEQUENCE [LARGE SCALE GENOMIC DNA]</scope>
    <source>
        <strain evidence="17 18">CBS 406.79</strain>
    </source>
</reference>
<keyword evidence="9 15" id="KW-0560">Oxidoreductase</keyword>
<dbReference type="InterPro" id="IPR002401">
    <property type="entry name" value="Cyt_P450_E_grp-I"/>
</dbReference>
<dbReference type="SUPFAM" id="SSF48264">
    <property type="entry name" value="Cytochrome P450"/>
    <property type="match status" value="1"/>
</dbReference>
<dbReference type="GO" id="GO:0016705">
    <property type="term" value="F:oxidoreductase activity, acting on paired donors, with incorporation or reduction of molecular oxygen"/>
    <property type="evidence" value="ECO:0007669"/>
    <property type="project" value="InterPro"/>
</dbReference>
<dbReference type="InterPro" id="IPR050364">
    <property type="entry name" value="Cytochrome_P450_fung"/>
</dbReference>
<dbReference type="GO" id="GO:0004497">
    <property type="term" value="F:monooxygenase activity"/>
    <property type="evidence" value="ECO:0007669"/>
    <property type="project" value="UniProtKB-KW"/>
</dbReference>
<feature type="transmembrane region" description="Helical" evidence="16">
    <location>
        <begin position="513"/>
        <end position="534"/>
    </location>
</feature>
<accession>A0A8H5LRR1</accession>
<keyword evidence="13" id="KW-0325">Glycoprotein</keyword>
<evidence type="ECO:0008006" key="19">
    <source>
        <dbReference type="Google" id="ProtNLM"/>
    </source>
</evidence>
<evidence type="ECO:0000256" key="5">
    <source>
        <dbReference type="ARBA" id="ARBA00022617"/>
    </source>
</evidence>
<evidence type="ECO:0000256" key="13">
    <source>
        <dbReference type="ARBA" id="ARBA00023180"/>
    </source>
</evidence>
<keyword evidence="12 16" id="KW-0472">Membrane</keyword>
<evidence type="ECO:0000256" key="10">
    <source>
        <dbReference type="ARBA" id="ARBA00023004"/>
    </source>
</evidence>
<comment type="subcellular location">
    <subcellularLocation>
        <location evidence="2">Membrane</location>
        <topology evidence="2">Single-pass membrane protein</topology>
    </subcellularLocation>
</comment>
<gene>
    <name evidence="17" type="ORF">D9757_010646</name>
</gene>
<keyword evidence="18" id="KW-1185">Reference proteome</keyword>
<organism evidence="17 18">
    <name type="scientific">Collybiopsis confluens</name>
    <dbReference type="NCBI Taxonomy" id="2823264"/>
    <lineage>
        <taxon>Eukaryota</taxon>
        <taxon>Fungi</taxon>
        <taxon>Dikarya</taxon>
        <taxon>Basidiomycota</taxon>
        <taxon>Agaricomycotina</taxon>
        <taxon>Agaricomycetes</taxon>
        <taxon>Agaricomycetidae</taxon>
        <taxon>Agaricales</taxon>
        <taxon>Marasmiineae</taxon>
        <taxon>Omphalotaceae</taxon>
        <taxon>Collybiopsis</taxon>
    </lineage>
</organism>
<protein>
    <recommendedName>
        <fullName evidence="19">Cytochrome P450</fullName>
    </recommendedName>
</protein>
<keyword evidence="7 14" id="KW-0479">Metal-binding</keyword>
<evidence type="ECO:0000256" key="11">
    <source>
        <dbReference type="ARBA" id="ARBA00023033"/>
    </source>
</evidence>
<keyword evidence="5 14" id="KW-0349">Heme</keyword>
<evidence type="ECO:0000256" key="8">
    <source>
        <dbReference type="ARBA" id="ARBA00022989"/>
    </source>
</evidence>
<dbReference type="Proteomes" id="UP000518752">
    <property type="component" value="Unassembled WGS sequence"/>
</dbReference>
<dbReference type="AlphaFoldDB" id="A0A8H5LRR1"/>
<dbReference type="Pfam" id="PF00067">
    <property type="entry name" value="p450"/>
    <property type="match status" value="1"/>
</dbReference>
<evidence type="ECO:0000256" key="7">
    <source>
        <dbReference type="ARBA" id="ARBA00022723"/>
    </source>
</evidence>
<evidence type="ECO:0000256" key="3">
    <source>
        <dbReference type="ARBA" id="ARBA00005179"/>
    </source>
</evidence>
<name>A0A8H5LRR1_9AGAR</name>
<keyword evidence="6 16" id="KW-0812">Transmembrane</keyword>
<comment type="caution">
    <text evidence="17">The sequence shown here is derived from an EMBL/GenBank/DDBJ whole genome shotgun (WGS) entry which is preliminary data.</text>
</comment>
<dbReference type="EMBL" id="JAACJN010000142">
    <property type="protein sequence ID" value="KAF5367595.1"/>
    <property type="molecule type" value="Genomic_DNA"/>
</dbReference>
<comment type="similarity">
    <text evidence="4 15">Belongs to the cytochrome P450 family.</text>
</comment>
<proteinExistence type="inferred from homology"/>
<evidence type="ECO:0000256" key="12">
    <source>
        <dbReference type="ARBA" id="ARBA00023136"/>
    </source>
</evidence>
<dbReference type="Gene3D" id="1.10.630.10">
    <property type="entry name" value="Cytochrome P450"/>
    <property type="match status" value="1"/>
</dbReference>
<keyword evidence="10 14" id="KW-0408">Iron</keyword>
<dbReference type="GO" id="GO:0005506">
    <property type="term" value="F:iron ion binding"/>
    <property type="evidence" value="ECO:0007669"/>
    <property type="project" value="InterPro"/>
</dbReference>
<dbReference type="InterPro" id="IPR021836">
    <property type="entry name" value="DUF3429"/>
</dbReference>
<evidence type="ECO:0000256" key="6">
    <source>
        <dbReference type="ARBA" id="ARBA00022692"/>
    </source>
</evidence>
<feature type="transmembrane region" description="Helical" evidence="16">
    <location>
        <begin position="467"/>
        <end position="493"/>
    </location>
</feature>
<evidence type="ECO:0000256" key="14">
    <source>
        <dbReference type="PIRSR" id="PIRSR602401-1"/>
    </source>
</evidence>
<dbReference type="OrthoDB" id="194289at2759"/>
<dbReference type="GO" id="GO:0020037">
    <property type="term" value="F:heme binding"/>
    <property type="evidence" value="ECO:0007669"/>
    <property type="project" value="InterPro"/>
</dbReference>
<comment type="pathway">
    <text evidence="3">Secondary metabolite biosynthesis.</text>
</comment>
<dbReference type="PROSITE" id="PS00086">
    <property type="entry name" value="CYTOCHROME_P450"/>
    <property type="match status" value="1"/>
</dbReference>
<dbReference type="InterPro" id="IPR036396">
    <property type="entry name" value="Cyt_P450_sf"/>
</dbReference>
<evidence type="ECO:0000256" key="15">
    <source>
        <dbReference type="RuleBase" id="RU000461"/>
    </source>
</evidence>
<evidence type="ECO:0000313" key="18">
    <source>
        <dbReference type="Proteomes" id="UP000518752"/>
    </source>
</evidence>
<dbReference type="PRINTS" id="PR00463">
    <property type="entry name" value="EP450I"/>
</dbReference>
<evidence type="ECO:0000256" key="16">
    <source>
        <dbReference type="SAM" id="Phobius"/>
    </source>
</evidence>
<evidence type="ECO:0000256" key="1">
    <source>
        <dbReference type="ARBA" id="ARBA00001971"/>
    </source>
</evidence>
<dbReference type="InterPro" id="IPR001128">
    <property type="entry name" value="Cyt_P450"/>
</dbReference>
<feature type="transmembrane region" description="Helical" evidence="16">
    <location>
        <begin position="426"/>
        <end position="446"/>
    </location>
</feature>
<feature type="binding site" description="axial binding residue" evidence="14">
    <location>
        <position position="181"/>
    </location>
    <ligand>
        <name>heme</name>
        <dbReference type="ChEBI" id="CHEBI:30413"/>
    </ligand>
    <ligandPart>
        <name>Fe</name>
        <dbReference type="ChEBI" id="CHEBI:18248"/>
    </ligandPart>
</feature>
<evidence type="ECO:0000256" key="9">
    <source>
        <dbReference type="ARBA" id="ARBA00023002"/>
    </source>
</evidence>
<dbReference type="PANTHER" id="PTHR46300:SF2">
    <property type="entry name" value="CYTOCHROME P450 MONOOXYGENASE ALNH-RELATED"/>
    <property type="match status" value="1"/>
</dbReference>
<keyword evidence="8 16" id="KW-1133">Transmembrane helix</keyword>
<evidence type="ECO:0000256" key="4">
    <source>
        <dbReference type="ARBA" id="ARBA00010617"/>
    </source>
</evidence>
<comment type="cofactor">
    <cofactor evidence="1 14">
        <name>heme</name>
        <dbReference type="ChEBI" id="CHEBI:30413"/>
    </cofactor>
</comment>
<evidence type="ECO:0000313" key="17">
    <source>
        <dbReference type="EMBL" id="KAF5367595.1"/>
    </source>
</evidence>
<sequence>MHLLTERIYNIIQVQQEEELDHLDMAILCSAFMIGGVETTASIMQWFTALIPSYPEIQKKAQDELDQVVGRNRLPGVEDEKNLPYIHAIIKEVERCHNPFWLGTPHVNTQDFIYQGQLIPKDTVLVLNTYTMHHDAQRHPEPFRFNPERYMNDSTLSSESANLANPMERDHWMFGVGRRICPGILTLLPAHFSTVISRLLWAFNMERIPDEPIDLKEYDGLSGRSPVPFRIKMIPRDDKYKIRNQTREPQDKMFTLRPLARLPVALARPARLHSPTSIASLSTFANSLNHPSSKSLINFQHLPRSIIVRTAASTVSNRPASQTFDHAALNIKEEASNSAADVAKTIAGGSHPAAEHSFRGITSTLAATVPRPVLIFGLLGAVPYVGAGATTVYFASVAGSAAAGNPTSIDPGVALTLLDQALNVQVTYGAVMLSFLGALHWGMEFAKPRPAQSESIKRLMLGAAPIFFAWPTLALQPMAALVVQWVGFTGLWWADAKVCGMGWTPAWYSQYRFYLSILVGTCIIGSLAGTSYYGPVAGHGFLSHDLELTRDMRKQLKSEQKGVVSGPVEALEGDDAANAYITLKKRDLTKEVEEREKNKGKN</sequence>
<keyword evidence="11 15" id="KW-0503">Monooxygenase</keyword>
<evidence type="ECO:0000256" key="2">
    <source>
        <dbReference type="ARBA" id="ARBA00004167"/>
    </source>
</evidence>
<dbReference type="InterPro" id="IPR017972">
    <property type="entry name" value="Cyt_P450_CS"/>
</dbReference>